<dbReference type="RefSeq" id="WP_349351510.1">
    <property type="nucleotide sequence ID" value="NZ_CP157804.1"/>
</dbReference>
<organism evidence="1">
    <name type="scientific">Flagellimonas sp. MMG031</name>
    <dbReference type="NCBI Taxonomy" id="3158549"/>
    <lineage>
        <taxon>Bacteria</taxon>
        <taxon>Pseudomonadati</taxon>
        <taxon>Bacteroidota</taxon>
        <taxon>Flavobacteriia</taxon>
        <taxon>Flavobacteriales</taxon>
        <taxon>Flavobacteriaceae</taxon>
        <taxon>Flagellimonas</taxon>
    </lineage>
</organism>
<dbReference type="InterPro" id="IPR012349">
    <property type="entry name" value="Split_barrel_FMN-bd"/>
</dbReference>
<dbReference type="EMBL" id="CP157804">
    <property type="protein sequence ID" value="XBQ22605.1"/>
    <property type="molecule type" value="Genomic_DNA"/>
</dbReference>
<reference evidence="1" key="1">
    <citation type="submission" date="2024-05" db="EMBL/GenBank/DDBJ databases">
        <title>Draft Genome Sequences of Flagellimonas sp. MMG031 and Marinobacter sp. MMG032 Isolated from the dinoflagellate Symbiodinium pilosum.</title>
        <authorList>
            <person name="Shikuma N.J."/>
            <person name="Farrell M.V."/>
        </authorList>
    </citation>
    <scope>NUCLEOTIDE SEQUENCE</scope>
    <source>
        <strain evidence="1">MMG031</strain>
    </source>
</reference>
<accession>A0AAU7MWE1</accession>
<dbReference type="InterPro" id="IPR007396">
    <property type="entry name" value="TR_PAI2-type"/>
</dbReference>
<dbReference type="PANTHER" id="PTHR35802">
    <property type="entry name" value="PROTEASE SYNTHASE AND SPORULATION PROTEIN PAI 2"/>
    <property type="match status" value="1"/>
</dbReference>
<protein>
    <submittedName>
        <fullName evidence="1">FMN-binding negative transcriptional regulator</fullName>
    </submittedName>
</protein>
<gene>
    <name evidence="1" type="ORF">ABNE31_13470</name>
</gene>
<sequence length="203" mass="23299">MYIPPHYQNHNSEEVKEFIKQNSFGILINVMENKPWGTHIPLELEQDEHGNDVLVGHIAKANPQWKYFKDESEVLCIFNGPHAFVSSSWYKEEEVPTWNYVAVHVYGTLRVLTQEETMASMYRLVDKYEKNSKNPISLDDMSPQTLRQVKGVVGFEIRISDIQATYKLSQTRAADHATIISELKERPDSGSQGVASLMQNNKE</sequence>
<dbReference type="SUPFAM" id="SSF50475">
    <property type="entry name" value="FMN-binding split barrel"/>
    <property type="match status" value="1"/>
</dbReference>
<name>A0AAU7MWE1_9FLAO</name>
<dbReference type="PANTHER" id="PTHR35802:SF1">
    <property type="entry name" value="PROTEASE SYNTHASE AND SPORULATION PROTEIN PAI 2"/>
    <property type="match status" value="1"/>
</dbReference>
<dbReference type="Pfam" id="PF04299">
    <property type="entry name" value="FMN_bind_2"/>
    <property type="match status" value="1"/>
</dbReference>
<proteinExistence type="predicted"/>
<dbReference type="Gene3D" id="2.30.110.10">
    <property type="entry name" value="Electron Transport, Fmn-binding Protein, Chain A"/>
    <property type="match status" value="1"/>
</dbReference>
<dbReference type="KEGG" id="fld:ABNE31_13470"/>
<dbReference type="PIRSF" id="PIRSF010372">
    <property type="entry name" value="PaiB"/>
    <property type="match status" value="1"/>
</dbReference>
<evidence type="ECO:0000313" key="1">
    <source>
        <dbReference type="EMBL" id="XBQ22605.1"/>
    </source>
</evidence>
<dbReference type="AlphaFoldDB" id="A0AAU7MWE1"/>